<dbReference type="Pfam" id="PF20505">
    <property type="entry name" value="DUF6731"/>
    <property type="match status" value="1"/>
</dbReference>
<comment type="caution">
    <text evidence="1">The sequence shown here is derived from an EMBL/GenBank/DDBJ whole genome shotgun (WGS) entry which is preliminary data.</text>
</comment>
<dbReference type="RefSeq" id="WP_380774277.1">
    <property type="nucleotide sequence ID" value="NZ_JBHUEO010000037.1"/>
</dbReference>
<keyword evidence="2" id="KW-1185">Reference proteome</keyword>
<dbReference type="Proteomes" id="UP001597301">
    <property type="component" value="Unassembled WGS sequence"/>
</dbReference>
<dbReference type="InterPro" id="IPR046618">
    <property type="entry name" value="DUF6731"/>
</dbReference>
<accession>A0ABW4KMW5</accession>
<name>A0ABW4KMW5_9BACI</name>
<evidence type="ECO:0000313" key="2">
    <source>
        <dbReference type="Proteomes" id="UP001597301"/>
    </source>
</evidence>
<reference evidence="2" key="1">
    <citation type="journal article" date="2019" name="Int. J. Syst. Evol. Microbiol.">
        <title>The Global Catalogue of Microorganisms (GCM) 10K type strain sequencing project: providing services to taxonomists for standard genome sequencing and annotation.</title>
        <authorList>
            <consortium name="The Broad Institute Genomics Platform"/>
            <consortium name="The Broad Institute Genome Sequencing Center for Infectious Disease"/>
            <person name="Wu L."/>
            <person name="Ma J."/>
        </authorList>
    </citation>
    <scope>NUCLEOTIDE SEQUENCE [LARGE SCALE GENOMIC DNA]</scope>
    <source>
        <strain evidence="2">CGMCC 1.12295</strain>
    </source>
</reference>
<organism evidence="1 2">
    <name type="scientific">Siminovitchia sediminis</name>
    <dbReference type="NCBI Taxonomy" id="1274353"/>
    <lineage>
        <taxon>Bacteria</taxon>
        <taxon>Bacillati</taxon>
        <taxon>Bacillota</taxon>
        <taxon>Bacilli</taxon>
        <taxon>Bacillales</taxon>
        <taxon>Bacillaceae</taxon>
        <taxon>Siminovitchia</taxon>
    </lineage>
</organism>
<dbReference type="EMBL" id="JBHUEO010000037">
    <property type="protein sequence ID" value="MFD1707563.1"/>
    <property type="molecule type" value="Genomic_DNA"/>
</dbReference>
<proteinExistence type="predicted"/>
<evidence type="ECO:0000313" key="1">
    <source>
        <dbReference type="EMBL" id="MFD1707563.1"/>
    </source>
</evidence>
<sequence length="307" mass="35454">MAVIKRVGFNFFEPITQREDGNVVGFNLVPIFEHIRQQYVTGREQEGAQGNQEYKRVYTYNFEPARLSDVSVDYATQYYHLTFERLSYTLPNRTTLHGESEMLDLDDDEYIGHEVSVLYDPENHVLMIQRNRDSLGPSAISSFIQSLVVEAEAGNNFSIAMISDDTARRRAFRQTAYRKITTKVVGEKALGLLESLYNRRPNGVASVEITLNSSSRRAGEIESDFAVELLEEFIDDPEVQKLRIRSREHEESPVEPIDLINHKLEASTTFNLETDRQLNSIRVFEDMVRLYDEEAHGGYKNRILRMR</sequence>
<protein>
    <submittedName>
        <fullName evidence="1">DUF6731 family protein</fullName>
    </submittedName>
</protein>
<gene>
    <name evidence="1" type="ORF">ACFSCZ_12595</name>
</gene>